<protein>
    <submittedName>
        <fullName evidence="1">Uncharacterized protein</fullName>
    </submittedName>
</protein>
<dbReference type="Proteomes" id="UP000308267">
    <property type="component" value="Unassembled WGS sequence"/>
</dbReference>
<reference evidence="1 2" key="1">
    <citation type="journal article" date="2019" name="BMC Genomics">
        <title>New insights from Opisthorchis felineus genome: update on genomics of the epidemiologically important liver flukes.</title>
        <authorList>
            <person name="Ershov N.I."/>
            <person name="Mordvinov V.A."/>
            <person name="Prokhortchouk E.B."/>
            <person name="Pakharukova M.Y."/>
            <person name="Gunbin K.V."/>
            <person name="Ustyantsev K."/>
            <person name="Genaev M.A."/>
            <person name="Blinov A.G."/>
            <person name="Mazur A."/>
            <person name="Boulygina E."/>
            <person name="Tsygankova S."/>
            <person name="Khrameeva E."/>
            <person name="Chekanov N."/>
            <person name="Fan G."/>
            <person name="Xiao A."/>
            <person name="Zhang H."/>
            <person name="Xu X."/>
            <person name="Yang H."/>
            <person name="Solovyev V."/>
            <person name="Lee S.M."/>
            <person name="Liu X."/>
            <person name="Afonnikov D.A."/>
            <person name="Skryabin K.G."/>
        </authorList>
    </citation>
    <scope>NUCLEOTIDE SEQUENCE [LARGE SCALE GENOMIC DNA]</scope>
    <source>
        <strain evidence="1">AK-0245</strain>
        <tissue evidence="1">Whole organism</tissue>
    </source>
</reference>
<keyword evidence="2" id="KW-1185">Reference proteome</keyword>
<dbReference type="EMBL" id="SJOL01009256">
    <property type="protein sequence ID" value="TGZ58533.1"/>
    <property type="molecule type" value="Genomic_DNA"/>
</dbReference>
<dbReference type="AlphaFoldDB" id="A0A4S2L6V0"/>
<evidence type="ECO:0000313" key="1">
    <source>
        <dbReference type="EMBL" id="TGZ58533.1"/>
    </source>
</evidence>
<organism evidence="1 2">
    <name type="scientific">Opisthorchis felineus</name>
    <dbReference type="NCBI Taxonomy" id="147828"/>
    <lineage>
        <taxon>Eukaryota</taxon>
        <taxon>Metazoa</taxon>
        <taxon>Spiralia</taxon>
        <taxon>Lophotrochozoa</taxon>
        <taxon>Platyhelminthes</taxon>
        <taxon>Trematoda</taxon>
        <taxon>Digenea</taxon>
        <taxon>Opisthorchiida</taxon>
        <taxon>Opisthorchiata</taxon>
        <taxon>Opisthorchiidae</taxon>
        <taxon>Opisthorchis</taxon>
    </lineage>
</organism>
<gene>
    <name evidence="1" type="ORF">CRM22_009597</name>
</gene>
<proteinExistence type="predicted"/>
<feature type="non-terminal residue" evidence="1">
    <location>
        <position position="60"/>
    </location>
</feature>
<accession>A0A4S2L6V0</accession>
<name>A0A4S2L6V0_OPIFE</name>
<feature type="non-terminal residue" evidence="1">
    <location>
        <position position="1"/>
    </location>
</feature>
<comment type="caution">
    <text evidence="1">The sequence shown here is derived from an EMBL/GenBank/DDBJ whole genome shotgun (WGS) entry which is preliminary data.</text>
</comment>
<sequence>CQEQVCIPKKLCSLLNFTALTYPNIIIAAKAMMHIIQGLRNAGKLKAKLCSCQFDDNPLT</sequence>
<evidence type="ECO:0000313" key="2">
    <source>
        <dbReference type="Proteomes" id="UP000308267"/>
    </source>
</evidence>